<feature type="region of interest" description="Disordered" evidence="1">
    <location>
        <begin position="326"/>
        <end position="348"/>
    </location>
</feature>
<dbReference type="Proteomes" id="UP000019132">
    <property type="component" value="Unassembled WGS sequence"/>
</dbReference>
<dbReference type="HOGENOM" id="CLU_559606_0_0_1"/>
<dbReference type="VEuPathDB" id="FungiDB:PYU1_G002977"/>
<keyword evidence="3" id="KW-1185">Reference proteome</keyword>
<feature type="compositionally biased region" description="Low complexity" evidence="1">
    <location>
        <begin position="383"/>
        <end position="397"/>
    </location>
</feature>
<feature type="region of interest" description="Disordered" evidence="1">
    <location>
        <begin position="383"/>
        <end position="402"/>
    </location>
</feature>
<reference evidence="2" key="3">
    <citation type="submission" date="2015-02" db="UniProtKB">
        <authorList>
            <consortium name="EnsemblProtists"/>
        </authorList>
    </citation>
    <scope>IDENTIFICATION</scope>
    <source>
        <strain evidence="2">DAOM BR144</strain>
    </source>
</reference>
<dbReference type="OMA" id="FFRYASI"/>
<protein>
    <submittedName>
        <fullName evidence="2">Uncharacterized protein</fullName>
    </submittedName>
</protein>
<reference evidence="3" key="2">
    <citation type="submission" date="2010-04" db="EMBL/GenBank/DDBJ databases">
        <authorList>
            <person name="Buell R."/>
            <person name="Hamilton J."/>
            <person name="Hostetler J."/>
        </authorList>
    </citation>
    <scope>NUCLEOTIDE SEQUENCE [LARGE SCALE GENOMIC DNA]</scope>
    <source>
        <strain evidence="3">DAOM:BR144</strain>
    </source>
</reference>
<dbReference type="AlphaFoldDB" id="K3WDD9"/>
<feature type="region of interest" description="Disordered" evidence="1">
    <location>
        <begin position="453"/>
        <end position="475"/>
    </location>
</feature>
<proteinExistence type="predicted"/>
<dbReference type="InParanoid" id="K3WDD9"/>
<organism evidence="2 3">
    <name type="scientific">Globisporangium ultimum (strain ATCC 200006 / CBS 805.95 / DAOM BR144)</name>
    <name type="common">Pythium ultimum</name>
    <dbReference type="NCBI Taxonomy" id="431595"/>
    <lineage>
        <taxon>Eukaryota</taxon>
        <taxon>Sar</taxon>
        <taxon>Stramenopiles</taxon>
        <taxon>Oomycota</taxon>
        <taxon>Peronosporomycetes</taxon>
        <taxon>Pythiales</taxon>
        <taxon>Pythiaceae</taxon>
        <taxon>Globisporangium</taxon>
    </lineage>
</organism>
<dbReference type="eggNOG" id="KOG1820">
    <property type="taxonomic scope" value="Eukaryota"/>
</dbReference>
<dbReference type="EnsemblProtists" id="PYU1_T002980">
    <property type="protein sequence ID" value="PYU1_T002980"/>
    <property type="gene ID" value="PYU1_G002977"/>
</dbReference>
<name>K3WDD9_GLOUD</name>
<evidence type="ECO:0000313" key="3">
    <source>
        <dbReference type="Proteomes" id="UP000019132"/>
    </source>
</evidence>
<dbReference type="STRING" id="431595.K3WDD9"/>
<reference evidence="3" key="1">
    <citation type="journal article" date="2010" name="Genome Biol.">
        <title>Genome sequence of the necrotrophic plant pathogen Pythium ultimum reveals original pathogenicity mechanisms and effector repertoire.</title>
        <authorList>
            <person name="Levesque C.A."/>
            <person name="Brouwer H."/>
            <person name="Cano L."/>
            <person name="Hamilton J.P."/>
            <person name="Holt C."/>
            <person name="Huitema E."/>
            <person name="Raffaele S."/>
            <person name="Robideau G.P."/>
            <person name="Thines M."/>
            <person name="Win J."/>
            <person name="Zerillo M.M."/>
            <person name="Beakes G.W."/>
            <person name="Boore J.L."/>
            <person name="Busam D."/>
            <person name="Dumas B."/>
            <person name="Ferriera S."/>
            <person name="Fuerstenberg S.I."/>
            <person name="Gachon C.M."/>
            <person name="Gaulin E."/>
            <person name="Govers F."/>
            <person name="Grenville-Briggs L."/>
            <person name="Horner N."/>
            <person name="Hostetler J."/>
            <person name="Jiang R.H."/>
            <person name="Johnson J."/>
            <person name="Krajaejun T."/>
            <person name="Lin H."/>
            <person name="Meijer H.J."/>
            <person name="Moore B."/>
            <person name="Morris P."/>
            <person name="Phuntmart V."/>
            <person name="Puiu D."/>
            <person name="Shetty J."/>
            <person name="Stajich J.E."/>
            <person name="Tripathy S."/>
            <person name="Wawra S."/>
            <person name="van West P."/>
            <person name="Whitty B.R."/>
            <person name="Coutinho P.M."/>
            <person name="Henrissat B."/>
            <person name="Martin F."/>
            <person name="Thomas P.D."/>
            <person name="Tyler B.M."/>
            <person name="De Vries R.P."/>
            <person name="Kamoun S."/>
            <person name="Yandell M."/>
            <person name="Tisserat N."/>
            <person name="Buell C.R."/>
        </authorList>
    </citation>
    <scope>NUCLEOTIDE SEQUENCE</scope>
    <source>
        <strain evidence="3">DAOM:BR144</strain>
    </source>
</reference>
<evidence type="ECO:0000313" key="2">
    <source>
        <dbReference type="EnsemblProtists" id="PYU1_T002980"/>
    </source>
</evidence>
<accession>K3WDD9</accession>
<dbReference type="EMBL" id="GL376628">
    <property type="status" value="NOT_ANNOTATED_CDS"/>
    <property type="molecule type" value="Genomic_DNA"/>
</dbReference>
<evidence type="ECO:0000256" key="1">
    <source>
        <dbReference type="SAM" id="MobiDB-lite"/>
    </source>
</evidence>
<sequence length="488" mass="53089">MSLSIHDEQEADTNDTIEELLLRPIDLLMTDAKEIVDERSPYYADGIDALKGLYAIIDRPSGESELEFLRYYVNDIFVKLCDLIHGSFCSVESKKPLVIQVLSLSLPILNLLLNSEAIENIQRYAVERIILEICSKMLDPRVEEFASKTSTASLNMAKMPAEKKRFLLLFKALVKALRGVTENVKAGEVYPSVINLLQRIVRNDVGDYNSRDAYNHLMKSDSLDQLVGRLLIQISKTQANALNPYDGIDIFGVLMQMHSFFSTLPQTDLFAVQIANDNMQSALRIIAETLMKTRRSSFEASLVDLPMASPVRELLAGMGFTQNQQSSATDSTLYGANNGNNTLDGPSSSGYASRLGGFGGASAAPISTADLASEPVTRRLFDAGSSSGLSASSTATSYGQLNGSRESLKSRMVHERQPSGVSTSSATASVRSSFTSFNDFAASRSSSVSSIRSSFTSSSSSDAGGSVSTATSTTTQLLRERLEKVRKF</sequence>